<evidence type="ECO:0000256" key="2">
    <source>
        <dbReference type="ARBA" id="ARBA00022679"/>
    </source>
</evidence>
<protein>
    <submittedName>
        <fullName evidence="4">Glycosyltransferase</fullName>
    </submittedName>
</protein>
<dbReference type="KEGG" id="fli:Fleli_1697"/>
<evidence type="ECO:0000259" key="3">
    <source>
        <dbReference type="Pfam" id="PF00534"/>
    </source>
</evidence>
<keyword evidence="5" id="KW-1185">Reference proteome</keyword>
<dbReference type="GO" id="GO:0016757">
    <property type="term" value="F:glycosyltransferase activity"/>
    <property type="evidence" value="ECO:0007669"/>
    <property type="project" value="UniProtKB-KW"/>
</dbReference>
<gene>
    <name evidence="4" type="ordered locus">Fleli_1697</name>
</gene>
<feature type="domain" description="Glycosyl transferase family 1" evidence="3">
    <location>
        <begin position="243"/>
        <end position="341"/>
    </location>
</feature>
<dbReference type="SUPFAM" id="SSF53756">
    <property type="entry name" value="UDP-Glycosyltransferase/glycogen phosphorylase"/>
    <property type="match status" value="1"/>
</dbReference>
<accession>I4AJH0</accession>
<sequence>MKKKTIKFLVPYPYDIAPGQRFRYEQYLKTLKENNFDYELLSFLDEETNSILYKKGHTLKKITGVLKGFLRRFWHIFKARNADFIFVYREATPVGFPYVEWILTKILNRKLIYDFDDAIWIPATSSQNKLVAFLKSPDKVKQVCNWSYKISVGNEYLQKNANQFANSTTKAVLNPTTIDLVKKHNLLHQHNLDKKPIIGWTGSHSTLIYLEMIIPILKELEQKYDFVFRVICNQNPNLDTENNLKSFEFVRWNKETEIKDLSELDIGIMPLTADAWAEGKCGFKALQYMALGVPAVISPIGVNKKIIKHNENGFLADTENEWKKYLSFLLENPQKREEMGALALKTIQNEYSVQSNTENFLGLFK</sequence>
<evidence type="ECO:0000313" key="4">
    <source>
        <dbReference type="EMBL" id="AFM04105.1"/>
    </source>
</evidence>
<dbReference type="PANTHER" id="PTHR12526">
    <property type="entry name" value="GLYCOSYLTRANSFERASE"/>
    <property type="match status" value="1"/>
</dbReference>
<organism evidence="4 5">
    <name type="scientific">Bernardetia litoralis (strain ATCC 23117 / DSM 6794 / NBRC 15988 / NCIMB 1366 / Fx l1 / Sio-4)</name>
    <name type="common">Flexibacter litoralis</name>
    <dbReference type="NCBI Taxonomy" id="880071"/>
    <lineage>
        <taxon>Bacteria</taxon>
        <taxon>Pseudomonadati</taxon>
        <taxon>Bacteroidota</taxon>
        <taxon>Cytophagia</taxon>
        <taxon>Cytophagales</taxon>
        <taxon>Bernardetiaceae</taxon>
        <taxon>Bernardetia</taxon>
    </lineage>
</organism>
<dbReference type="RefSeq" id="WP_014797560.1">
    <property type="nucleotide sequence ID" value="NC_018018.1"/>
</dbReference>
<dbReference type="HOGENOM" id="CLU_062433_0_0_10"/>
<dbReference type="Pfam" id="PF00534">
    <property type="entry name" value="Glycos_transf_1"/>
    <property type="match status" value="1"/>
</dbReference>
<reference evidence="5" key="1">
    <citation type="submission" date="2012-06" db="EMBL/GenBank/DDBJ databases">
        <title>The complete genome of Flexibacter litoralis DSM 6794.</title>
        <authorList>
            <person name="Lucas S."/>
            <person name="Copeland A."/>
            <person name="Lapidus A."/>
            <person name="Glavina del Rio T."/>
            <person name="Dalin E."/>
            <person name="Tice H."/>
            <person name="Bruce D."/>
            <person name="Goodwin L."/>
            <person name="Pitluck S."/>
            <person name="Peters L."/>
            <person name="Ovchinnikova G."/>
            <person name="Lu M."/>
            <person name="Kyrpides N."/>
            <person name="Mavromatis K."/>
            <person name="Ivanova N."/>
            <person name="Brettin T."/>
            <person name="Detter J.C."/>
            <person name="Han C."/>
            <person name="Larimer F."/>
            <person name="Land M."/>
            <person name="Hauser L."/>
            <person name="Markowitz V."/>
            <person name="Cheng J.-F."/>
            <person name="Hugenholtz P."/>
            <person name="Woyke T."/>
            <person name="Wu D."/>
            <person name="Spring S."/>
            <person name="Lang E."/>
            <person name="Kopitz M."/>
            <person name="Brambilla E."/>
            <person name="Klenk H.-P."/>
            <person name="Eisen J.A."/>
        </authorList>
    </citation>
    <scope>NUCLEOTIDE SEQUENCE [LARGE SCALE GENOMIC DNA]</scope>
    <source>
        <strain evidence="5">ATCC 23117 / DSM 6794 / NBRC 15988 / NCIMB 1366 / Sio-4</strain>
    </source>
</reference>
<dbReference type="InterPro" id="IPR001296">
    <property type="entry name" value="Glyco_trans_1"/>
</dbReference>
<evidence type="ECO:0000256" key="1">
    <source>
        <dbReference type="ARBA" id="ARBA00022676"/>
    </source>
</evidence>
<dbReference type="EMBL" id="CP003345">
    <property type="protein sequence ID" value="AFM04105.1"/>
    <property type="molecule type" value="Genomic_DNA"/>
</dbReference>
<dbReference type="OrthoDB" id="9815351at2"/>
<dbReference type="PANTHER" id="PTHR12526:SF629">
    <property type="entry name" value="TEICHURONIC ACID BIOSYNTHESIS GLYCOSYLTRANSFERASE TUAH-RELATED"/>
    <property type="match status" value="1"/>
</dbReference>
<dbReference type="eggNOG" id="COG0438">
    <property type="taxonomic scope" value="Bacteria"/>
</dbReference>
<dbReference type="AlphaFoldDB" id="I4AJH0"/>
<dbReference type="Proteomes" id="UP000006054">
    <property type="component" value="Chromosome"/>
</dbReference>
<dbReference type="STRING" id="880071.Fleli_1697"/>
<evidence type="ECO:0000313" key="5">
    <source>
        <dbReference type="Proteomes" id="UP000006054"/>
    </source>
</evidence>
<proteinExistence type="predicted"/>
<keyword evidence="1" id="KW-0328">Glycosyltransferase</keyword>
<dbReference type="Gene3D" id="3.40.50.2000">
    <property type="entry name" value="Glycogen Phosphorylase B"/>
    <property type="match status" value="1"/>
</dbReference>
<keyword evidence="2 4" id="KW-0808">Transferase</keyword>
<name>I4AJH0_BERLS</name>